<dbReference type="GO" id="GO:0007131">
    <property type="term" value="P:reciprocal meiotic recombination"/>
    <property type="evidence" value="ECO:0007669"/>
    <property type="project" value="TreeGrafter"/>
</dbReference>
<dbReference type="OrthoDB" id="10042665at2759"/>
<evidence type="ECO:0000256" key="2">
    <source>
        <dbReference type="ARBA" id="ARBA00022840"/>
    </source>
</evidence>
<comment type="caution">
    <text evidence="3">The sequence shown here is derived from an EMBL/GenBank/DDBJ whole genome shotgun (WGS) entry which is preliminary data.</text>
</comment>
<proteinExistence type="predicted"/>
<protein>
    <submittedName>
        <fullName evidence="3">Pachytene checkpoint 2 homolog</fullName>
    </submittedName>
</protein>
<name>A0A6S7H0X0_PARCT</name>
<reference evidence="3" key="1">
    <citation type="submission" date="2020-04" db="EMBL/GenBank/DDBJ databases">
        <authorList>
            <person name="Alioto T."/>
            <person name="Alioto T."/>
            <person name="Gomez Garrido J."/>
        </authorList>
    </citation>
    <scope>NUCLEOTIDE SEQUENCE</scope>
    <source>
        <strain evidence="3">A484AB</strain>
    </source>
</reference>
<dbReference type="GO" id="GO:0005524">
    <property type="term" value="F:ATP binding"/>
    <property type="evidence" value="ECO:0007669"/>
    <property type="project" value="UniProtKB-KW"/>
</dbReference>
<evidence type="ECO:0000313" key="4">
    <source>
        <dbReference type="Proteomes" id="UP001152795"/>
    </source>
</evidence>
<sequence>MDQVQELSDALPMPKLPSFHVEINQCGYSTVRQQLVKQAVEEFLYDVIQTIHGDTCFTEFTDEFLKEHVKSVSVVSDTDYFSKYGQVVQLSNTSLQFHIYQLHDGGPGSEELEDDISAANHWLLPADEFHGLWESLLFDSDVKHQ</sequence>
<keyword evidence="1" id="KW-0547">Nucleotide-binding</keyword>
<accession>A0A6S7H0X0</accession>
<keyword evidence="4" id="KW-1185">Reference proteome</keyword>
<dbReference type="EMBL" id="CACRXK020003225">
    <property type="protein sequence ID" value="CAB3997908.1"/>
    <property type="molecule type" value="Genomic_DNA"/>
</dbReference>
<dbReference type="GO" id="GO:0005694">
    <property type="term" value="C:chromosome"/>
    <property type="evidence" value="ECO:0007669"/>
    <property type="project" value="TreeGrafter"/>
</dbReference>
<evidence type="ECO:0000313" key="3">
    <source>
        <dbReference type="EMBL" id="CAB3997908.1"/>
    </source>
</evidence>
<gene>
    <name evidence="3" type="ORF">PACLA_8A057525</name>
</gene>
<evidence type="ECO:0000256" key="1">
    <source>
        <dbReference type="ARBA" id="ARBA00022741"/>
    </source>
</evidence>
<dbReference type="Proteomes" id="UP001152795">
    <property type="component" value="Unassembled WGS sequence"/>
</dbReference>
<dbReference type="InterPro" id="IPR044539">
    <property type="entry name" value="Pch2-like"/>
</dbReference>
<dbReference type="GO" id="GO:0005634">
    <property type="term" value="C:nucleus"/>
    <property type="evidence" value="ECO:0007669"/>
    <property type="project" value="TreeGrafter"/>
</dbReference>
<dbReference type="AlphaFoldDB" id="A0A6S7H0X0"/>
<dbReference type="PANTHER" id="PTHR45991:SF1">
    <property type="entry name" value="PACHYTENE CHECKPOINT PROTEIN 2 HOMOLOG"/>
    <property type="match status" value="1"/>
</dbReference>
<feature type="non-terminal residue" evidence="3">
    <location>
        <position position="1"/>
    </location>
</feature>
<organism evidence="3 4">
    <name type="scientific">Paramuricea clavata</name>
    <name type="common">Red gorgonian</name>
    <name type="synonym">Violescent sea-whip</name>
    <dbReference type="NCBI Taxonomy" id="317549"/>
    <lineage>
        <taxon>Eukaryota</taxon>
        <taxon>Metazoa</taxon>
        <taxon>Cnidaria</taxon>
        <taxon>Anthozoa</taxon>
        <taxon>Octocorallia</taxon>
        <taxon>Malacalcyonacea</taxon>
        <taxon>Plexauridae</taxon>
        <taxon>Paramuricea</taxon>
    </lineage>
</organism>
<dbReference type="PANTHER" id="PTHR45991">
    <property type="entry name" value="PACHYTENE CHECKPOINT PROTEIN 2"/>
    <property type="match status" value="1"/>
</dbReference>
<dbReference type="Pfam" id="PF23563">
    <property type="entry name" value="TRIP13_N"/>
    <property type="match status" value="1"/>
</dbReference>
<dbReference type="GO" id="GO:0051598">
    <property type="term" value="P:meiotic recombination checkpoint signaling"/>
    <property type="evidence" value="ECO:0007669"/>
    <property type="project" value="TreeGrafter"/>
</dbReference>
<keyword evidence="2" id="KW-0067">ATP-binding</keyword>